<dbReference type="Proteomes" id="UP000645257">
    <property type="component" value="Unassembled WGS sequence"/>
</dbReference>
<dbReference type="RefSeq" id="WP_189531153.1">
    <property type="nucleotide sequence ID" value="NZ_BMYX01000002.1"/>
</dbReference>
<dbReference type="EMBL" id="BMYX01000002">
    <property type="protein sequence ID" value="GGY06695.1"/>
    <property type="molecule type" value="Genomic_DNA"/>
</dbReference>
<reference evidence="1" key="1">
    <citation type="journal article" date="2014" name="Int. J. Syst. Evol. Microbiol.">
        <title>Complete genome sequence of Corynebacterium casei LMG S-19264T (=DSM 44701T), isolated from a smear-ripened cheese.</title>
        <authorList>
            <consortium name="US DOE Joint Genome Institute (JGI-PGF)"/>
            <person name="Walter F."/>
            <person name="Albersmeier A."/>
            <person name="Kalinowski J."/>
            <person name="Ruckert C."/>
        </authorList>
    </citation>
    <scope>NUCLEOTIDE SEQUENCE</scope>
    <source>
        <strain evidence="1">KCTC 32182</strain>
    </source>
</reference>
<dbReference type="PANTHER" id="PTHR35271">
    <property type="entry name" value="ABC TRANSPORTER, SUBSTRATE-BINDING LIPOPROTEIN-RELATED"/>
    <property type="match status" value="1"/>
</dbReference>
<evidence type="ECO:0000313" key="2">
    <source>
        <dbReference type="Proteomes" id="UP000645257"/>
    </source>
</evidence>
<gene>
    <name evidence="1" type="ORF">GCM10011289_06540</name>
</gene>
<dbReference type="Pfam" id="PF04392">
    <property type="entry name" value="ABC_sub_bind"/>
    <property type="match status" value="1"/>
</dbReference>
<sequence length="329" mass="36600">MNRIRLPTILILLCAVLPLSAEPVKRILVIDSYHAEYAWSHDYREALAETLGPSVRLEFFQMDTKRLPHPMHEVRAREALHRIEADKPDLVITGDDAALKYVGARLAGRALPVVYLGINRNPRDYLPGNPANVTGVLERPLIRRNILIMKQVVPDLKRALVLFDSDLTSEVIREEMFADHGSLRISDVDIDLVMASDFAQWQRLVRDAPGRYQAIWTGLYQTLRDTSGAIVPDARVIEWTAANSPLPLFGFWDFAVGANRAAGGLVLSGHDQGVAAARLAQNILFRHQAPGNLFPVTLGGGVLLFSRAALARHRLVLPSSLQKDSRFVD</sequence>
<name>A0A918NYN7_9NEIS</name>
<protein>
    <submittedName>
        <fullName evidence="1">Uncharacterized protein</fullName>
    </submittedName>
</protein>
<dbReference type="PANTHER" id="PTHR35271:SF1">
    <property type="entry name" value="ABC TRANSPORTER, SUBSTRATE-BINDING LIPOPROTEIN"/>
    <property type="match status" value="1"/>
</dbReference>
<dbReference type="InterPro" id="IPR007487">
    <property type="entry name" value="ABC_transpt-TYRBP-like"/>
</dbReference>
<comment type="caution">
    <text evidence="1">The sequence shown here is derived from an EMBL/GenBank/DDBJ whole genome shotgun (WGS) entry which is preliminary data.</text>
</comment>
<dbReference type="AlphaFoldDB" id="A0A918NYN7"/>
<organism evidence="1 2">
    <name type="scientific">Paludibacterium paludis</name>
    <dbReference type="NCBI Taxonomy" id="1225769"/>
    <lineage>
        <taxon>Bacteria</taxon>
        <taxon>Pseudomonadati</taxon>
        <taxon>Pseudomonadota</taxon>
        <taxon>Betaproteobacteria</taxon>
        <taxon>Neisseriales</taxon>
        <taxon>Chromobacteriaceae</taxon>
        <taxon>Paludibacterium</taxon>
    </lineage>
</organism>
<proteinExistence type="predicted"/>
<dbReference type="Gene3D" id="3.40.50.2300">
    <property type="match status" value="2"/>
</dbReference>
<keyword evidence="2" id="KW-1185">Reference proteome</keyword>
<reference evidence="1" key="2">
    <citation type="submission" date="2020-09" db="EMBL/GenBank/DDBJ databases">
        <authorList>
            <person name="Sun Q."/>
            <person name="Kim S."/>
        </authorList>
    </citation>
    <scope>NUCLEOTIDE SEQUENCE</scope>
    <source>
        <strain evidence="1">KCTC 32182</strain>
    </source>
</reference>
<evidence type="ECO:0000313" key="1">
    <source>
        <dbReference type="EMBL" id="GGY06695.1"/>
    </source>
</evidence>
<accession>A0A918NYN7</accession>